<accession>A0A9Q8CHX1</accession>
<organism evidence="8 9">
    <name type="scientific">Macrococcus carouselicus</name>
    <dbReference type="NCBI Taxonomy" id="69969"/>
    <lineage>
        <taxon>Bacteria</taxon>
        <taxon>Bacillati</taxon>
        <taxon>Bacillota</taxon>
        <taxon>Bacilli</taxon>
        <taxon>Bacillales</taxon>
        <taxon>Staphylococcaceae</taxon>
        <taxon>Macrococcus</taxon>
    </lineage>
</organism>
<keyword evidence="3 5" id="KW-0732">Signal</keyword>
<dbReference type="PROSITE" id="PS51841">
    <property type="entry name" value="LTD"/>
    <property type="match status" value="1"/>
</dbReference>
<dbReference type="Gene3D" id="2.60.40.10">
    <property type="entry name" value="Immunoglobulins"/>
    <property type="match status" value="1"/>
</dbReference>
<dbReference type="GO" id="GO:0005576">
    <property type="term" value="C:extracellular region"/>
    <property type="evidence" value="ECO:0007669"/>
    <property type="project" value="UniProtKB-SubCell"/>
</dbReference>
<keyword evidence="9" id="KW-1185">Reference proteome</keyword>
<evidence type="ECO:0000256" key="1">
    <source>
        <dbReference type="ARBA" id="ARBA00004613"/>
    </source>
</evidence>
<keyword evidence="2" id="KW-0964">Secreted</keyword>
<evidence type="ECO:0000256" key="3">
    <source>
        <dbReference type="ARBA" id="ARBA00022729"/>
    </source>
</evidence>
<feature type="chain" id="PRO_5040254747" evidence="5">
    <location>
        <begin position="29"/>
        <end position="839"/>
    </location>
</feature>
<dbReference type="EMBL" id="SCWD01000002">
    <property type="protein sequence ID" value="TDM02331.1"/>
    <property type="molecule type" value="Genomic_DNA"/>
</dbReference>
<dbReference type="Gene3D" id="2.40.50.90">
    <property type="match status" value="1"/>
</dbReference>
<comment type="subcellular location">
    <subcellularLocation>
        <location evidence="1">Secreted</location>
    </subcellularLocation>
</comment>
<dbReference type="InterPro" id="IPR013783">
    <property type="entry name" value="Ig-like_fold"/>
</dbReference>
<dbReference type="InterPro" id="IPR016071">
    <property type="entry name" value="Staphylococal_nuclease_OB-fold"/>
</dbReference>
<evidence type="ECO:0000313" key="9">
    <source>
        <dbReference type="Proteomes" id="UP000295280"/>
    </source>
</evidence>
<evidence type="ECO:0000256" key="2">
    <source>
        <dbReference type="ARBA" id="ARBA00022525"/>
    </source>
</evidence>
<dbReference type="InterPro" id="IPR001322">
    <property type="entry name" value="Lamin_tail_dom"/>
</dbReference>
<sequence>MKTIFKAILSLMMVLSLVLSFTVQNAQAAGKLIISEYIEGTGYNKAIEIYNPTIEAVDLSTYSLVSFINGASETTGTVSELKLSGTLAPGEVHVIANQNAAAEILAQADLKTGSTAMNFNGDDTLVLFENYNAAIKTGEVSDSIGQVGVDPGTAFGSAASTSDMTLVRTADNLVADTDVHNIYDPAAQFAALPKDTLTELGTFSAEVTPPAPEVPQAEYHVNVVRVVDGDTIKITPNIMGSDTIRFVNIDTPETYHLSSYDPALIDTDLNQNQKYHGEQAKKALNDMLAAGTAVTVKVNQDNITDAYGRVLGQVVRESDNLNTNLEMVKLGMASTYFIWPVANMEDYNMFQTAVAEAQAQNIGIWQKEHPLLELPFEFRARYDQKGLQRYVGDSATKLYYAPQDFAKVPVEHRIFFSQEEAIAQGYTVAPDTIVPAEPVDAAAEEMTIKEAREAGKGTNAIVTGTVTYIDGYNIYIQDETSGMVVRSKTVKPVIGEVITATGSTTEYYGLYQVETEDIKVAAQKTIQPAVTALDQIGEETEAEYIAIEKVKVESVNTYNEYTVTDAAGHQFLVKTTEPLEIGATYDRIEGVVTYSFNAYKLLPTSSIKTAEAPTTEVPTTEAPTTEVPTTEAPTTEGPTTEGPTTEAPTTEGPTTEGPTTEVPTTEAPTTEAPTTEGPTTEVPTTEAPTTEAPTTEGPTTEAPTTEGPTTEAPTTEGPTTEVPAVKHNVKGFVFFDQNNNGKYDRPDRKLSDVRIDVYQNGNLVETVKTDRQGRYSITAAEGRYILDFNAPEHLIETLQNAAEEAIDSDINDGKVTVDVTKDMNDVTAGFGKNVGKLRK</sequence>
<feature type="region of interest" description="Disordered" evidence="4">
    <location>
        <begin position="610"/>
        <end position="722"/>
    </location>
</feature>
<dbReference type="InterPro" id="IPR033764">
    <property type="entry name" value="Sdr_B"/>
</dbReference>
<dbReference type="PANTHER" id="PTHR17571">
    <property type="entry name" value="URINARY PROTEIN RUP /ACROSOMAL PROTEIN SP-10"/>
    <property type="match status" value="1"/>
</dbReference>
<proteinExistence type="predicted"/>
<dbReference type="SUPFAM" id="SSF117074">
    <property type="entry name" value="Hypothetical protein PA1324"/>
    <property type="match status" value="1"/>
</dbReference>
<evidence type="ECO:0000259" key="6">
    <source>
        <dbReference type="PROSITE" id="PS50830"/>
    </source>
</evidence>
<evidence type="ECO:0000256" key="4">
    <source>
        <dbReference type="SAM" id="MobiDB-lite"/>
    </source>
</evidence>
<dbReference type="SUPFAM" id="SSF50199">
    <property type="entry name" value="Staphylococcal nuclease"/>
    <property type="match status" value="1"/>
</dbReference>
<dbReference type="SMART" id="SM00318">
    <property type="entry name" value="SNc"/>
    <property type="match status" value="1"/>
</dbReference>
<dbReference type="InterPro" id="IPR035437">
    <property type="entry name" value="SNase_OB-fold_sf"/>
</dbReference>
<feature type="domain" description="TNase-like" evidence="6">
    <location>
        <begin position="217"/>
        <end position="367"/>
    </location>
</feature>
<reference evidence="8 9" key="1">
    <citation type="submission" date="2019-01" db="EMBL/GenBank/DDBJ databases">
        <title>Draft genome sequences of the type strains of six Macrococcus species.</title>
        <authorList>
            <person name="Mazhar S."/>
            <person name="Altermann E."/>
            <person name="Hill C."/>
            <person name="Mcauliffe O."/>
        </authorList>
    </citation>
    <scope>NUCLEOTIDE SEQUENCE [LARGE SCALE GENOMIC DNA]</scope>
    <source>
        <strain evidence="8 9">ATCC 51828</strain>
    </source>
</reference>
<comment type="caution">
    <text evidence="8">The sequence shown here is derived from an EMBL/GenBank/DDBJ whole genome shotgun (WGS) entry which is preliminary data.</text>
</comment>
<evidence type="ECO:0000259" key="7">
    <source>
        <dbReference type="PROSITE" id="PS51841"/>
    </source>
</evidence>
<dbReference type="Pfam" id="PF00565">
    <property type="entry name" value="SNase"/>
    <property type="match status" value="1"/>
</dbReference>
<dbReference type="PANTHER" id="PTHR17571:SF34">
    <property type="entry name" value="ACROSOMAL PROTEIN SP-10"/>
    <property type="match status" value="1"/>
</dbReference>
<dbReference type="AlphaFoldDB" id="A0A9Q8CHX1"/>
<evidence type="ECO:0000313" key="8">
    <source>
        <dbReference type="EMBL" id="TDM02331.1"/>
    </source>
</evidence>
<name>A0A9Q8CHX1_9STAP</name>
<gene>
    <name evidence="8" type="ORF">ERX40_07190</name>
</gene>
<protein>
    <submittedName>
        <fullName evidence="8">Uncharacterized protein</fullName>
    </submittedName>
</protein>
<dbReference type="Pfam" id="PF00932">
    <property type="entry name" value="LTD"/>
    <property type="match status" value="1"/>
</dbReference>
<dbReference type="Pfam" id="PF17210">
    <property type="entry name" value="SdrD_B"/>
    <property type="match status" value="1"/>
</dbReference>
<dbReference type="OrthoDB" id="9775118at2"/>
<dbReference type="InterPro" id="IPR052671">
    <property type="entry name" value="Acrosomal_SP-10-like"/>
</dbReference>
<dbReference type="PROSITE" id="PS50830">
    <property type="entry name" value="TNASE_3"/>
    <property type="match status" value="1"/>
</dbReference>
<feature type="domain" description="LTD" evidence="7">
    <location>
        <begin position="20"/>
        <end position="148"/>
    </location>
</feature>
<dbReference type="RefSeq" id="WP_133417817.1">
    <property type="nucleotide sequence ID" value="NZ_SCWD01000002.1"/>
</dbReference>
<dbReference type="Proteomes" id="UP000295280">
    <property type="component" value="Unassembled WGS sequence"/>
</dbReference>
<feature type="signal peptide" evidence="5">
    <location>
        <begin position="1"/>
        <end position="28"/>
    </location>
</feature>
<evidence type="ECO:0000256" key="5">
    <source>
        <dbReference type="SAM" id="SignalP"/>
    </source>
</evidence>